<feature type="transmembrane region" description="Helical" evidence="1">
    <location>
        <begin position="167"/>
        <end position="191"/>
    </location>
</feature>
<organism evidence="2 3">
    <name type="scientific">Cyclobacterium xiamenense</name>
    <dbReference type="NCBI Taxonomy" id="1297121"/>
    <lineage>
        <taxon>Bacteria</taxon>
        <taxon>Pseudomonadati</taxon>
        <taxon>Bacteroidota</taxon>
        <taxon>Cytophagia</taxon>
        <taxon>Cytophagales</taxon>
        <taxon>Cyclobacteriaceae</taxon>
        <taxon>Cyclobacterium</taxon>
    </lineage>
</organism>
<dbReference type="Gene3D" id="1.20.120.1780">
    <property type="entry name" value="UbiA prenyltransferase"/>
    <property type="match status" value="1"/>
</dbReference>
<sequence length="280" mass="32227">MNQKIRKFFEKFNVLSLDVVSGACAGMYFFSDMMRISLFWYYYLLLGMAVWAIYTFDHLLDARKVYRRALTKRHRFHQRHFGRLAGALGAVGIAGLLLAFSYLRSSPLLEAGLLVFALIILIMLTLHWGGEKTAVAKEFAIAGFYVLGIVLAPALRHDFDFAPNPWLFYVLAYFLLAWYNLVYLSYLDGALDRAEGHHSIATVLGKNKTRKLLWVMGLLGLGYTVFLFFYLSSYYHRFTLVWALMLLIHVISFVERPENIAVVRRRLEASFSLPLLLLLV</sequence>
<gene>
    <name evidence="2" type="ORF">SAMN05192553_103139</name>
</gene>
<keyword evidence="1" id="KW-0812">Transmembrane</keyword>
<accession>A0A1H6XQA0</accession>
<keyword evidence="1" id="KW-0472">Membrane</keyword>
<evidence type="ECO:0000313" key="2">
    <source>
        <dbReference type="EMBL" id="SEJ30366.1"/>
    </source>
</evidence>
<feature type="transmembrane region" description="Helical" evidence="1">
    <location>
        <begin position="42"/>
        <end position="60"/>
    </location>
</feature>
<feature type="transmembrane region" description="Helical" evidence="1">
    <location>
        <begin position="237"/>
        <end position="254"/>
    </location>
</feature>
<name>A0A1H6XQA0_9BACT</name>
<dbReference type="Proteomes" id="UP000199403">
    <property type="component" value="Unassembled WGS sequence"/>
</dbReference>
<reference evidence="3" key="1">
    <citation type="submission" date="2016-10" db="EMBL/GenBank/DDBJ databases">
        <authorList>
            <person name="Varghese N."/>
            <person name="Submissions S."/>
        </authorList>
    </citation>
    <scope>NUCLEOTIDE SEQUENCE [LARGE SCALE GENOMIC DNA]</scope>
    <source>
        <strain evidence="3">IBRC-M 10761</strain>
    </source>
</reference>
<dbReference type="EMBL" id="FNZH01000003">
    <property type="protein sequence ID" value="SEJ30366.1"/>
    <property type="molecule type" value="Genomic_DNA"/>
</dbReference>
<keyword evidence="3" id="KW-1185">Reference proteome</keyword>
<keyword evidence="1" id="KW-1133">Transmembrane helix</keyword>
<dbReference type="RefSeq" id="WP_092173222.1">
    <property type="nucleotide sequence ID" value="NZ_FNZH01000003.1"/>
</dbReference>
<dbReference type="STRING" id="1416801.SAMN05192553_103139"/>
<feature type="transmembrane region" description="Helical" evidence="1">
    <location>
        <begin position="212"/>
        <end position="231"/>
    </location>
</feature>
<evidence type="ECO:0000313" key="3">
    <source>
        <dbReference type="Proteomes" id="UP000199403"/>
    </source>
</evidence>
<keyword evidence="2" id="KW-0808">Transferase</keyword>
<feature type="transmembrane region" description="Helical" evidence="1">
    <location>
        <begin position="108"/>
        <end position="126"/>
    </location>
</feature>
<feature type="transmembrane region" description="Helical" evidence="1">
    <location>
        <begin position="138"/>
        <end position="155"/>
    </location>
</feature>
<dbReference type="OrthoDB" id="976812at2"/>
<feature type="transmembrane region" description="Helical" evidence="1">
    <location>
        <begin position="12"/>
        <end position="30"/>
    </location>
</feature>
<protein>
    <submittedName>
        <fullName evidence="2">UbiA prenyltransferase family protein</fullName>
    </submittedName>
</protein>
<feature type="transmembrane region" description="Helical" evidence="1">
    <location>
        <begin position="81"/>
        <end position="102"/>
    </location>
</feature>
<dbReference type="AlphaFoldDB" id="A0A1H6XQA0"/>
<dbReference type="GO" id="GO:0016740">
    <property type="term" value="F:transferase activity"/>
    <property type="evidence" value="ECO:0007669"/>
    <property type="project" value="UniProtKB-KW"/>
</dbReference>
<proteinExistence type="predicted"/>
<evidence type="ECO:0000256" key="1">
    <source>
        <dbReference type="SAM" id="Phobius"/>
    </source>
</evidence>